<dbReference type="InterPro" id="IPR005069">
    <property type="entry name" value="Nucl-diP-sugar_transferase"/>
</dbReference>
<dbReference type="PANTHER" id="PTHR47032">
    <property type="entry name" value="UDP-D-XYLOSE:L-FUCOSE ALPHA-1,3-D-XYLOSYLTRANSFERASE-RELATED"/>
    <property type="match status" value="1"/>
</dbReference>
<dbReference type="InterPro" id="IPR052636">
    <property type="entry name" value="UDP-D-xylose:L-fucose_XylT"/>
</dbReference>
<dbReference type="PANTHER" id="PTHR47032:SF1">
    <property type="entry name" value="UDP-D-XYLOSE:L-FUCOSE ALPHA-1,3-D-XYLOSYLTRANSFERASE-RELATED"/>
    <property type="match status" value="1"/>
</dbReference>
<comment type="caution">
    <text evidence="2">The sequence shown here is derived from an EMBL/GenBank/DDBJ whole genome shotgun (WGS) entry which is preliminary data.</text>
</comment>
<dbReference type="AlphaFoldDB" id="G2E8H9"/>
<accession>G2E8H9</accession>
<dbReference type="EMBL" id="AFWT01000082">
    <property type="protein sequence ID" value="EGV27594.1"/>
    <property type="molecule type" value="Genomic_DNA"/>
</dbReference>
<sequence length="248" mass="27662">MIEPTIVTFANEAYIPVARNWLAAIDAAGVSAPVRIIALDAATRDAFSAGRVLYRPCDAAHLANLWTFRISVLRALLAEVHWLIHSDADAVWMRDPLPIIADCATDMVFSQGTVWPPDVHARHGIVLCCGFFSLRNTGPVRRFMAQLEARVTLDRDDQVSVNRLMDEGGLEWAVEEPYTIPFRDTVFRASHRIIRSREDHPVSVSVLPHHLFPRLMDGSVSEVIVAHPLSPKTCADKIAVLSQLGLWR</sequence>
<organism evidence="2 3">
    <name type="scientific">Thiorhodococcus drewsii AZ1</name>
    <dbReference type="NCBI Taxonomy" id="765913"/>
    <lineage>
        <taxon>Bacteria</taxon>
        <taxon>Pseudomonadati</taxon>
        <taxon>Pseudomonadota</taxon>
        <taxon>Gammaproteobacteria</taxon>
        <taxon>Chromatiales</taxon>
        <taxon>Chromatiaceae</taxon>
        <taxon>Thiorhodococcus</taxon>
    </lineage>
</organism>
<evidence type="ECO:0000259" key="1">
    <source>
        <dbReference type="Pfam" id="PF03407"/>
    </source>
</evidence>
<evidence type="ECO:0000313" key="2">
    <source>
        <dbReference type="EMBL" id="EGV27594.1"/>
    </source>
</evidence>
<dbReference type="Proteomes" id="UP000004200">
    <property type="component" value="Unassembled WGS sequence"/>
</dbReference>
<evidence type="ECO:0000313" key="3">
    <source>
        <dbReference type="Proteomes" id="UP000004200"/>
    </source>
</evidence>
<feature type="domain" description="Nucleotide-diphospho-sugar transferase" evidence="1">
    <location>
        <begin position="68"/>
        <end position="216"/>
    </location>
</feature>
<name>G2E8H9_9GAMM</name>
<protein>
    <recommendedName>
        <fullName evidence="1">Nucleotide-diphospho-sugar transferase domain-containing protein</fullName>
    </recommendedName>
</protein>
<reference evidence="2 3" key="1">
    <citation type="submission" date="2011-06" db="EMBL/GenBank/DDBJ databases">
        <title>The draft genome of Thiorhodococcus drewsii AZ1.</title>
        <authorList>
            <consortium name="US DOE Joint Genome Institute (JGI-PGF)"/>
            <person name="Lucas S."/>
            <person name="Han J."/>
            <person name="Lapidus A."/>
            <person name="Cheng J.-F."/>
            <person name="Goodwin L."/>
            <person name="Pitluck S."/>
            <person name="Peters L."/>
            <person name="Land M.L."/>
            <person name="Hauser L."/>
            <person name="Vogl K."/>
            <person name="Liu Z."/>
            <person name="Imhoff J."/>
            <person name="Thiel V."/>
            <person name="Frigaard N.-U."/>
            <person name="Bryant D.A."/>
            <person name="Woyke T.J."/>
        </authorList>
    </citation>
    <scope>NUCLEOTIDE SEQUENCE [LARGE SCALE GENOMIC DNA]</scope>
    <source>
        <strain evidence="2 3">AZ1</strain>
    </source>
</reference>
<dbReference type="OrthoDB" id="8453827at2"/>
<dbReference type="RefSeq" id="WP_007043304.1">
    <property type="nucleotide sequence ID" value="NZ_AFWT01000082.1"/>
</dbReference>
<dbReference type="GO" id="GO:0016757">
    <property type="term" value="F:glycosyltransferase activity"/>
    <property type="evidence" value="ECO:0007669"/>
    <property type="project" value="TreeGrafter"/>
</dbReference>
<gene>
    <name evidence="2" type="ORF">ThidrDRAFT_4593</name>
</gene>
<dbReference type="STRING" id="765913.ThidrDRAFT_4593"/>
<dbReference type="Pfam" id="PF03407">
    <property type="entry name" value="Nucleotid_trans"/>
    <property type="match status" value="1"/>
</dbReference>
<proteinExistence type="predicted"/>
<keyword evidence="3" id="KW-1185">Reference proteome</keyword>